<feature type="region of interest" description="Disordered" evidence="13">
    <location>
        <begin position="290"/>
        <end position="319"/>
    </location>
</feature>
<dbReference type="InterPro" id="IPR052005">
    <property type="entry name" value="CDF_SLC30A"/>
</dbReference>
<name>A0A4U1ENM2_MONMO</name>
<comment type="similarity">
    <text evidence="2">Belongs to the cation diffusion facilitator (CDF) transporter (TC 2.A.4) family. SLC30A subfamily.</text>
</comment>
<comment type="subcellular location">
    <subcellularLocation>
        <location evidence="1">Golgi apparatus</location>
        <location evidence="1">trans-Golgi network membrane</location>
        <topology evidence="1">Multi-pass membrane protein</topology>
    </subcellularLocation>
</comment>
<evidence type="ECO:0000256" key="13">
    <source>
        <dbReference type="SAM" id="MobiDB-lite"/>
    </source>
</evidence>
<evidence type="ECO:0000256" key="11">
    <source>
        <dbReference type="ARBA" id="ARBA00038600"/>
    </source>
</evidence>
<feature type="transmembrane region" description="Helical" evidence="14">
    <location>
        <begin position="85"/>
        <end position="105"/>
    </location>
</feature>
<evidence type="ECO:0000259" key="15">
    <source>
        <dbReference type="Pfam" id="PF01545"/>
    </source>
</evidence>
<accession>A0A4U1ENM2</accession>
<evidence type="ECO:0000313" key="16">
    <source>
        <dbReference type="EMBL" id="TKC37913.1"/>
    </source>
</evidence>
<evidence type="ECO:0000256" key="14">
    <source>
        <dbReference type="SAM" id="Phobius"/>
    </source>
</evidence>
<dbReference type="SUPFAM" id="SSF161111">
    <property type="entry name" value="Cation efflux protein transmembrane domain-like"/>
    <property type="match status" value="1"/>
</dbReference>
<evidence type="ECO:0000256" key="9">
    <source>
        <dbReference type="ARBA" id="ARBA00023065"/>
    </source>
</evidence>
<dbReference type="InterPro" id="IPR027469">
    <property type="entry name" value="Cation_efflux_TMD_sf"/>
</dbReference>
<keyword evidence="10 14" id="KW-0472">Membrane</keyword>
<evidence type="ECO:0000313" key="17">
    <source>
        <dbReference type="Proteomes" id="UP000308365"/>
    </source>
</evidence>
<keyword evidence="6" id="KW-0864">Zinc transport</keyword>
<comment type="subunit">
    <text evidence="11">Heterodimer with SLC30A5; form a functional zinc ion transmembrane transporter.</text>
</comment>
<dbReference type="GO" id="GO:0006829">
    <property type="term" value="P:zinc ion transport"/>
    <property type="evidence" value="ECO:0007669"/>
    <property type="project" value="UniProtKB-KW"/>
</dbReference>
<keyword evidence="3" id="KW-0813">Transport</keyword>
<feature type="domain" description="Cation efflux protein transmembrane" evidence="15">
    <location>
        <begin position="72"/>
        <end position="205"/>
    </location>
</feature>
<evidence type="ECO:0000256" key="8">
    <source>
        <dbReference type="ARBA" id="ARBA00023034"/>
    </source>
</evidence>
<evidence type="ECO:0000256" key="7">
    <source>
        <dbReference type="ARBA" id="ARBA00022989"/>
    </source>
</evidence>
<proteinExistence type="inferred from homology"/>
<evidence type="ECO:0000256" key="3">
    <source>
        <dbReference type="ARBA" id="ARBA00022448"/>
    </source>
</evidence>
<dbReference type="GO" id="GO:0005794">
    <property type="term" value="C:Golgi apparatus"/>
    <property type="evidence" value="ECO:0007669"/>
    <property type="project" value="UniProtKB-SubCell"/>
</dbReference>
<dbReference type="Proteomes" id="UP000308365">
    <property type="component" value="Unassembled WGS sequence"/>
</dbReference>
<feature type="transmembrane region" description="Helical" evidence="14">
    <location>
        <begin position="56"/>
        <end position="73"/>
    </location>
</feature>
<dbReference type="PANTHER" id="PTHR46531">
    <property type="entry name" value="ZINC TRANSPORTER 6"/>
    <property type="match status" value="1"/>
</dbReference>
<gene>
    <name evidence="16" type="ORF">EI555_021126</name>
</gene>
<sequence length="388" mass="42795">GTIHLFRKPQRSFFGKLLQEFRLVAADRRSWKILLFGAINLTCTGFLLMWCSSTNSIALTAYTYLTIFDLFSAERFLEQPEIHTGRLLVGTFVALSFNLFTMLSIRNKPFAYVSEAASTSWLQEHVADLSRSLCGIIPGLSSIFLPRMNPFVLIDLAGAFALCITYMLIEINNYFAVDTASAIAIALMTFGTMYPMSVYSGKVLLQTTPPHVIGQLDKLIREAGSVHVRIRRDANEQMVLAHVTNRLYTLVSTLTVQIFKDDWIRPALLSGPVAANVLNFSDHHIIPMPPLKGTDDSNPVTSTPAKPSSPPPEFSFNTPGKNVSPVILLNTQTRPYGLGLNHGHTPYSSMLNQGLGVPGIGATQGFRTGFTNIPSRYGTNNRIGQPRP</sequence>
<evidence type="ECO:0000256" key="12">
    <source>
        <dbReference type="ARBA" id="ARBA00045455"/>
    </source>
</evidence>
<evidence type="ECO:0000256" key="10">
    <source>
        <dbReference type="ARBA" id="ARBA00023136"/>
    </source>
</evidence>
<dbReference type="InterPro" id="IPR058533">
    <property type="entry name" value="Cation_efflux_TM"/>
</dbReference>
<organism evidence="16 17">
    <name type="scientific">Monodon monoceros</name>
    <name type="common">Narwhal</name>
    <name type="synonym">Ceratodon monodon</name>
    <dbReference type="NCBI Taxonomy" id="40151"/>
    <lineage>
        <taxon>Eukaryota</taxon>
        <taxon>Metazoa</taxon>
        <taxon>Chordata</taxon>
        <taxon>Craniata</taxon>
        <taxon>Vertebrata</taxon>
        <taxon>Euteleostomi</taxon>
        <taxon>Mammalia</taxon>
        <taxon>Eutheria</taxon>
        <taxon>Laurasiatheria</taxon>
        <taxon>Artiodactyla</taxon>
        <taxon>Whippomorpha</taxon>
        <taxon>Cetacea</taxon>
        <taxon>Odontoceti</taxon>
        <taxon>Monodontidae</taxon>
        <taxon>Monodon</taxon>
    </lineage>
</organism>
<evidence type="ECO:0000256" key="6">
    <source>
        <dbReference type="ARBA" id="ARBA00022906"/>
    </source>
</evidence>
<keyword evidence="4 14" id="KW-0812">Transmembrane</keyword>
<dbReference type="AlphaFoldDB" id="A0A4U1ENM2"/>
<keyword evidence="7 14" id="KW-1133">Transmembrane helix</keyword>
<reference evidence="17" key="1">
    <citation type="journal article" date="2019" name="IScience">
        <title>Narwhal Genome Reveals Long-Term Low Genetic Diversity despite Current Large Abundance Size.</title>
        <authorList>
            <person name="Westbury M.V."/>
            <person name="Petersen B."/>
            <person name="Garde E."/>
            <person name="Heide-Jorgensen M.P."/>
            <person name="Lorenzen E.D."/>
        </authorList>
    </citation>
    <scope>NUCLEOTIDE SEQUENCE [LARGE SCALE GENOMIC DNA]</scope>
</reference>
<comment type="caution">
    <text evidence="16">The sequence shown here is derived from an EMBL/GenBank/DDBJ whole genome shotgun (WGS) entry which is preliminary data.</text>
</comment>
<feature type="transmembrane region" description="Helical" evidence="14">
    <location>
        <begin position="175"/>
        <end position="194"/>
    </location>
</feature>
<dbReference type="GO" id="GO:0016020">
    <property type="term" value="C:membrane"/>
    <property type="evidence" value="ECO:0007669"/>
    <property type="project" value="InterPro"/>
</dbReference>
<comment type="function">
    <text evidence="12">Has probably no intrinsic transporter activity but together with SLC30A5 forms a functional zinc ion:proton antiporter heterodimer, mediating zinc entry into the lumen of organelles along the secretory pathway. As part of that zinc ion:proton antiporter, contributes to zinc ion homeostasis within the early secretory pathway and regulates the activation and folding of enzymes like alkaline phosphatases and enzymes involved in phosphatidylinositol glycan anchor biosynthesis.</text>
</comment>
<keyword evidence="5" id="KW-0862">Zinc</keyword>
<dbReference type="Pfam" id="PF01545">
    <property type="entry name" value="Cation_efflux"/>
    <property type="match status" value="1"/>
</dbReference>
<keyword evidence="9" id="KW-0406">Ion transport</keyword>
<dbReference type="GO" id="GO:0008324">
    <property type="term" value="F:monoatomic cation transmembrane transporter activity"/>
    <property type="evidence" value="ECO:0007669"/>
    <property type="project" value="InterPro"/>
</dbReference>
<dbReference type="EMBL" id="RWIC01001067">
    <property type="protein sequence ID" value="TKC37913.1"/>
    <property type="molecule type" value="Genomic_DNA"/>
</dbReference>
<keyword evidence="8" id="KW-0333">Golgi apparatus</keyword>
<protein>
    <recommendedName>
        <fullName evidence="15">Cation efflux protein transmembrane domain-containing protein</fullName>
    </recommendedName>
</protein>
<evidence type="ECO:0000256" key="1">
    <source>
        <dbReference type="ARBA" id="ARBA00004166"/>
    </source>
</evidence>
<evidence type="ECO:0000256" key="5">
    <source>
        <dbReference type="ARBA" id="ARBA00022833"/>
    </source>
</evidence>
<dbReference type="PANTHER" id="PTHR46531:SF1">
    <property type="entry name" value="ZINC TRANSPORTER 6"/>
    <property type="match status" value="1"/>
</dbReference>
<evidence type="ECO:0000256" key="2">
    <source>
        <dbReference type="ARBA" id="ARBA00008873"/>
    </source>
</evidence>
<evidence type="ECO:0000256" key="4">
    <source>
        <dbReference type="ARBA" id="ARBA00022692"/>
    </source>
</evidence>
<feature type="transmembrane region" description="Helical" evidence="14">
    <location>
        <begin position="152"/>
        <end position="169"/>
    </location>
</feature>
<feature type="non-terminal residue" evidence="16">
    <location>
        <position position="1"/>
    </location>
</feature>